<name>A0ABP8AYL4_9ACTN</name>
<proteinExistence type="predicted"/>
<reference evidence="2" key="1">
    <citation type="journal article" date="2019" name="Int. J. Syst. Evol. Microbiol.">
        <title>The Global Catalogue of Microorganisms (GCM) 10K type strain sequencing project: providing services to taxonomists for standard genome sequencing and annotation.</title>
        <authorList>
            <consortium name="The Broad Institute Genomics Platform"/>
            <consortium name="The Broad Institute Genome Sequencing Center for Infectious Disease"/>
            <person name="Wu L."/>
            <person name="Ma J."/>
        </authorList>
    </citation>
    <scope>NUCLEOTIDE SEQUENCE [LARGE SCALE GENOMIC DNA]</scope>
    <source>
        <strain evidence="2">JCM 17388</strain>
    </source>
</reference>
<dbReference type="Proteomes" id="UP001501251">
    <property type="component" value="Unassembled WGS sequence"/>
</dbReference>
<evidence type="ECO:0000313" key="1">
    <source>
        <dbReference type="EMBL" id="GAA4193742.1"/>
    </source>
</evidence>
<accession>A0ABP8AYL4</accession>
<organism evidence="1 2">
    <name type="scientific">Streptosporangium oxazolinicum</name>
    <dbReference type="NCBI Taxonomy" id="909287"/>
    <lineage>
        <taxon>Bacteria</taxon>
        <taxon>Bacillati</taxon>
        <taxon>Actinomycetota</taxon>
        <taxon>Actinomycetes</taxon>
        <taxon>Streptosporangiales</taxon>
        <taxon>Streptosporangiaceae</taxon>
        <taxon>Streptosporangium</taxon>
    </lineage>
</organism>
<keyword evidence="2" id="KW-1185">Reference proteome</keyword>
<gene>
    <name evidence="1" type="ORF">GCM10022252_37170</name>
</gene>
<comment type="caution">
    <text evidence="1">The sequence shown here is derived from an EMBL/GenBank/DDBJ whole genome shotgun (WGS) entry which is preliminary data.</text>
</comment>
<sequence length="70" mass="7979">MWLTSTHPTRGTWCGYQPNITSAHSYSLKVEESSACLKRNNAGAPGLDIQWLDVPVITHFRCDQILRIHR</sequence>
<evidence type="ECO:0000313" key="2">
    <source>
        <dbReference type="Proteomes" id="UP001501251"/>
    </source>
</evidence>
<dbReference type="EMBL" id="BAABAQ010000006">
    <property type="protein sequence ID" value="GAA4193742.1"/>
    <property type="molecule type" value="Genomic_DNA"/>
</dbReference>
<protein>
    <submittedName>
        <fullName evidence="1">Uncharacterized protein</fullName>
    </submittedName>
</protein>